<organism evidence="1 2">
    <name type="scientific">Phytophthora fragariaefolia</name>
    <dbReference type="NCBI Taxonomy" id="1490495"/>
    <lineage>
        <taxon>Eukaryota</taxon>
        <taxon>Sar</taxon>
        <taxon>Stramenopiles</taxon>
        <taxon>Oomycota</taxon>
        <taxon>Peronosporomycetes</taxon>
        <taxon>Peronosporales</taxon>
        <taxon>Peronosporaceae</taxon>
        <taxon>Phytophthora</taxon>
    </lineage>
</organism>
<protein>
    <submittedName>
        <fullName evidence="1">Unnamed protein product</fullName>
    </submittedName>
</protein>
<dbReference type="OrthoDB" id="10535960at2759"/>
<dbReference type="Proteomes" id="UP001165121">
    <property type="component" value="Unassembled WGS sequence"/>
</dbReference>
<keyword evidence="2" id="KW-1185">Reference proteome</keyword>
<evidence type="ECO:0000313" key="2">
    <source>
        <dbReference type="Proteomes" id="UP001165121"/>
    </source>
</evidence>
<evidence type="ECO:0000313" key="1">
    <source>
        <dbReference type="EMBL" id="GMF52737.1"/>
    </source>
</evidence>
<dbReference type="AlphaFoldDB" id="A0A9W7D0V1"/>
<comment type="caution">
    <text evidence="1">The sequence shown here is derived from an EMBL/GenBank/DDBJ whole genome shotgun (WGS) entry which is preliminary data.</text>
</comment>
<dbReference type="EMBL" id="BSXT01003134">
    <property type="protein sequence ID" value="GMF52737.1"/>
    <property type="molecule type" value="Genomic_DNA"/>
</dbReference>
<sequence length="104" mass="11370">MSLPPVVCVAAPPTMLWEAGYEFMNRVPVWPTLSEVSWVPESQVLMEIERTGHFIGTEVAAWNAAVGFTSYFVRQITDTVLIPPTTPSGILVDGDGDALMDEDT</sequence>
<name>A0A9W7D0V1_9STRA</name>
<gene>
    <name evidence="1" type="ORF">Pfra01_002165400</name>
</gene>
<proteinExistence type="predicted"/>
<reference evidence="1" key="1">
    <citation type="submission" date="2023-04" db="EMBL/GenBank/DDBJ databases">
        <title>Phytophthora fragariaefolia NBRC 109709.</title>
        <authorList>
            <person name="Ichikawa N."/>
            <person name="Sato H."/>
            <person name="Tonouchi N."/>
        </authorList>
    </citation>
    <scope>NUCLEOTIDE SEQUENCE</scope>
    <source>
        <strain evidence="1">NBRC 109709</strain>
    </source>
</reference>
<accession>A0A9W7D0V1</accession>